<dbReference type="EMBL" id="CP040846">
    <property type="protein sequence ID" value="QDA31077.1"/>
    <property type="molecule type" value="Genomic_DNA"/>
</dbReference>
<sequence>MNSPSRVFKFSLLINILIILYSAYQVKVNDSEWWGYTFIGIFLWTVGIILVAPPDKTPKWYRVDKLLNYPLISLVIFIALFYSSGLFDFLLRAIILSGVGELLTYILQRKLSRSVVMAYYSMLVILAWVHLYEYPLIPLAYCSFVIYCAINLLRVINDQKETMTVQ</sequence>
<keyword evidence="3" id="KW-1185">Reference proteome</keyword>
<feature type="transmembrane region" description="Helical" evidence="1">
    <location>
        <begin position="66"/>
        <end position="83"/>
    </location>
</feature>
<reference evidence="2 3" key="1">
    <citation type="submission" date="2019-06" db="EMBL/GenBank/DDBJ databases">
        <title>Thermococcus indicus sp. nov., a Fe(III)-reducing hyperthermophilic archaeon isolated from the Onnuri vent field of the Central Indian Ocean ridge.</title>
        <authorList>
            <person name="Lim J.K."/>
            <person name="Kim Y.J."/>
            <person name="Kwon K.K."/>
        </authorList>
    </citation>
    <scope>NUCLEOTIDE SEQUENCE [LARGE SCALE GENOMIC DNA]</scope>
    <source>
        <strain evidence="2 3">IOH1</strain>
    </source>
</reference>
<keyword evidence="1" id="KW-1133">Transmembrane helix</keyword>
<feature type="transmembrane region" description="Helical" evidence="1">
    <location>
        <begin position="33"/>
        <end position="54"/>
    </location>
</feature>
<name>A0A4Y5SJH6_9EURY</name>
<dbReference type="OrthoDB" id="102141at2157"/>
<evidence type="ECO:0000313" key="2">
    <source>
        <dbReference type="EMBL" id="QDA31077.1"/>
    </source>
</evidence>
<feature type="transmembrane region" description="Helical" evidence="1">
    <location>
        <begin position="114"/>
        <end position="132"/>
    </location>
</feature>
<organism evidence="2 3">
    <name type="scientific">Thermococcus indicus</name>
    <dbReference type="NCBI Taxonomy" id="2586643"/>
    <lineage>
        <taxon>Archaea</taxon>
        <taxon>Methanobacteriati</taxon>
        <taxon>Methanobacteriota</taxon>
        <taxon>Thermococci</taxon>
        <taxon>Thermococcales</taxon>
        <taxon>Thermococcaceae</taxon>
        <taxon>Thermococcus</taxon>
    </lineage>
</organism>
<dbReference type="KEGG" id="tic:FH039_04910"/>
<keyword evidence="1" id="KW-0812">Transmembrane</keyword>
<dbReference type="Proteomes" id="UP000306007">
    <property type="component" value="Chromosome"/>
</dbReference>
<proteinExistence type="predicted"/>
<dbReference type="AlphaFoldDB" id="A0A4Y5SJH6"/>
<dbReference type="RefSeq" id="WP_139680428.1">
    <property type="nucleotide sequence ID" value="NZ_CP040846.1"/>
</dbReference>
<gene>
    <name evidence="2" type="ORF">FH039_04910</name>
</gene>
<accession>A0A4Y5SJH6</accession>
<protein>
    <submittedName>
        <fullName evidence="2">Uncharacterized protein</fullName>
    </submittedName>
</protein>
<evidence type="ECO:0000313" key="3">
    <source>
        <dbReference type="Proteomes" id="UP000306007"/>
    </source>
</evidence>
<keyword evidence="1" id="KW-0472">Membrane</keyword>
<dbReference type="GeneID" id="40474500"/>
<feature type="transmembrane region" description="Helical" evidence="1">
    <location>
        <begin position="89"/>
        <end position="107"/>
    </location>
</feature>
<feature type="transmembrane region" description="Helical" evidence="1">
    <location>
        <begin position="138"/>
        <end position="156"/>
    </location>
</feature>
<evidence type="ECO:0000256" key="1">
    <source>
        <dbReference type="SAM" id="Phobius"/>
    </source>
</evidence>
<feature type="transmembrane region" description="Helical" evidence="1">
    <location>
        <begin position="7"/>
        <end position="27"/>
    </location>
</feature>